<dbReference type="PROSITE" id="PS50928">
    <property type="entry name" value="ABC_TM1"/>
    <property type="match status" value="1"/>
</dbReference>
<dbReference type="InterPro" id="IPR000515">
    <property type="entry name" value="MetI-like"/>
</dbReference>
<evidence type="ECO:0000313" key="10">
    <source>
        <dbReference type="Proteomes" id="UP000824140"/>
    </source>
</evidence>
<accession>A0A9D1FZM4</accession>
<name>A0A9D1FZM4_9FIRM</name>
<dbReference type="CDD" id="cd06261">
    <property type="entry name" value="TM_PBP2"/>
    <property type="match status" value="1"/>
</dbReference>
<evidence type="ECO:0000256" key="3">
    <source>
        <dbReference type="ARBA" id="ARBA00022475"/>
    </source>
</evidence>
<dbReference type="AlphaFoldDB" id="A0A9D1FZM4"/>
<dbReference type="Pfam" id="PF00528">
    <property type="entry name" value="BPD_transp_1"/>
    <property type="match status" value="1"/>
</dbReference>
<organism evidence="9 10">
    <name type="scientific">Candidatus Alectryocaccomicrobium excrementavium</name>
    <dbReference type="NCBI Taxonomy" id="2840668"/>
    <lineage>
        <taxon>Bacteria</taxon>
        <taxon>Bacillati</taxon>
        <taxon>Bacillota</taxon>
        <taxon>Clostridia</taxon>
        <taxon>Candidatus Alectryocaccomicrobium</taxon>
    </lineage>
</organism>
<evidence type="ECO:0000256" key="5">
    <source>
        <dbReference type="ARBA" id="ARBA00022989"/>
    </source>
</evidence>
<evidence type="ECO:0000256" key="1">
    <source>
        <dbReference type="ARBA" id="ARBA00004651"/>
    </source>
</evidence>
<dbReference type="SUPFAM" id="SSF161098">
    <property type="entry name" value="MetI-like"/>
    <property type="match status" value="1"/>
</dbReference>
<gene>
    <name evidence="9" type="ORF">IAA84_04950</name>
</gene>
<feature type="domain" description="ABC transmembrane type-1" evidence="8">
    <location>
        <begin position="79"/>
        <end position="284"/>
    </location>
</feature>
<evidence type="ECO:0000256" key="4">
    <source>
        <dbReference type="ARBA" id="ARBA00022692"/>
    </source>
</evidence>
<dbReference type="GO" id="GO:0005886">
    <property type="term" value="C:plasma membrane"/>
    <property type="evidence" value="ECO:0007669"/>
    <property type="project" value="UniProtKB-SubCell"/>
</dbReference>
<dbReference type="Gene3D" id="1.10.3720.10">
    <property type="entry name" value="MetI-like"/>
    <property type="match status" value="1"/>
</dbReference>
<comment type="caution">
    <text evidence="9">The sequence shown here is derived from an EMBL/GenBank/DDBJ whole genome shotgun (WGS) entry which is preliminary data.</text>
</comment>
<feature type="transmembrane region" description="Helical" evidence="7">
    <location>
        <begin position="83"/>
        <end position="105"/>
    </location>
</feature>
<keyword evidence="2 7" id="KW-0813">Transport</keyword>
<keyword evidence="5 7" id="KW-1133">Transmembrane helix</keyword>
<reference evidence="9" key="1">
    <citation type="submission" date="2020-10" db="EMBL/GenBank/DDBJ databases">
        <authorList>
            <person name="Gilroy R."/>
        </authorList>
    </citation>
    <scope>NUCLEOTIDE SEQUENCE</scope>
    <source>
        <strain evidence="9">13766</strain>
    </source>
</reference>
<evidence type="ECO:0000256" key="2">
    <source>
        <dbReference type="ARBA" id="ARBA00022448"/>
    </source>
</evidence>
<dbReference type="Proteomes" id="UP000824140">
    <property type="component" value="Unassembled WGS sequence"/>
</dbReference>
<feature type="transmembrane region" description="Helical" evidence="7">
    <location>
        <begin position="117"/>
        <end position="139"/>
    </location>
</feature>
<feature type="transmembrane region" description="Helical" evidence="7">
    <location>
        <begin position="145"/>
        <end position="166"/>
    </location>
</feature>
<comment type="subcellular location">
    <subcellularLocation>
        <location evidence="1 7">Cell membrane</location>
        <topology evidence="1 7">Multi-pass membrane protein</topology>
    </subcellularLocation>
</comment>
<sequence>MRKVYYIKQTPSGRVFDAVNGIVIALLMFLMIYPFWNMLVLSFNDGTDALLGKLYFWPRVWTLSNYEYVFKNRDLLHGALVSVLRVVVGTVTGVICNALLGYIVSCRQFYGRKFMRILFIITMYFGGGLIPTYLLMLELGFMNNFLVYIIPGLFSCYYMLLASSYIQNIPEALFESARIDGASELKTFVRIVVPLAMPMLACIAVYIGVGHWNSWFDVSLYSRDGTWDTLQIILYRLLNQANAKADITNQQQLYMSMRTIQPETVRAATTVVVVVPIVFIYPFFQRYFVGGITLGAVKG</sequence>
<keyword evidence="6 7" id="KW-0472">Membrane</keyword>
<proteinExistence type="inferred from homology"/>
<dbReference type="EMBL" id="DVJN01000097">
    <property type="protein sequence ID" value="HIS92347.1"/>
    <property type="molecule type" value="Genomic_DNA"/>
</dbReference>
<feature type="transmembrane region" description="Helical" evidence="7">
    <location>
        <begin position="15"/>
        <end position="36"/>
    </location>
</feature>
<evidence type="ECO:0000313" key="9">
    <source>
        <dbReference type="EMBL" id="HIS92347.1"/>
    </source>
</evidence>
<keyword evidence="3" id="KW-1003">Cell membrane</keyword>
<protein>
    <submittedName>
        <fullName evidence="9">Carbohydrate ABC transporter permease</fullName>
    </submittedName>
</protein>
<keyword evidence="4 7" id="KW-0812">Transmembrane</keyword>
<dbReference type="GO" id="GO:0055085">
    <property type="term" value="P:transmembrane transport"/>
    <property type="evidence" value="ECO:0007669"/>
    <property type="project" value="InterPro"/>
</dbReference>
<feature type="transmembrane region" description="Helical" evidence="7">
    <location>
        <begin position="265"/>
        <end position="284"/>
    </location>
</feature>
<dbReference type="PANTHER" id="PTHR43744:SF9">
    <property type="entry name" value="POLYGALACTURONAN_RHAMNOGALACTURONAN TRANSPORT SYSTEM PERMEASE PROTEIN YTCP"/>
    <property type="match status" value="1"/>
</dbReference>
<evidence type="ECO:0000259" key="8">
    <source>
        <dbReference type="PROSITE" id="PS50928"/>
    </source>
</evidence>
<feature type="transmembrane region" description="Helical" evidence="7">
    <location>
        <begin position="187"/>
        <end position="209"/>
    </location>
</feature>
<evidence type="ECO:0000256" key="7">
    <source>
        <dbReference type="RuleBase" id="RU363032"/>
    </source>
</evidence>
<evidence type="ECO:0000256" key="6">
    <source>
        <dbReference type="ARBA" id="ARBA00023136"/>
    </source>
</evidence>
<dbReference type="InterPro" id="IPR035906">
    <property type="entry name" value="MetI-like_sf"/>
</dbReference>
<dbReference type="PANTHER" id="PTHR43744">
    <property type="entry name" value="ABC TRANSPORTER PERMEASE PROTEIN MG189-RELATED-RELATED"/>
    <property type="match status" value="1"/>
</dbReference>
<comment type="similarity">
    <text evidence="7">Belongs to the binding-protein-dependent transport system permease family.</text>
</comment>
<reference evidence="9" key="2">
    <citation type="journal article" date="2021" name="PeerJ">
        <title>Extensive microbial diversity within the chicken gut microbiome revealed by metagenomics and culture.</title>
        <authorList>
            <person name="Gilroy R."/>
            <person name="Ravi A."/>
            <person name="Getino M."/>
            <person name="Pursley I."/>
            <person name="Horton D.L."/>
            <person name="Alikhan N.F."/>
            <person name="Baker D."/>
            <person name="Gharbi K."/>
            <person name="Hall N."/>
            <person name="Watson M."/>
            <person name="Adriaenssens E.M."/>
            <person name="Foster-Nyarko E."/>
            <person name="Jarju S."/>
            <person name="Secka A."/>
            <person name="Antonio M."/>
            <person name="Oren A."/>
            <person name="Chaudhuri R.R."/>
            <person name="La Ragione R."/>
            <person name="Hildebrand F."/>
            <person name="Pallen M.J."/>
        </authorList>
    </citation>
    <scope>NUCLEOTIDE SEQUENCE</scope>
    <source>
        <strain evidence="9">13766</strain>
    </source>
</reference>